<dbReference type="PROSITE" id="PS00455">
    <property type="entry name" value="AMP_BINDING"/>
    <property type="match status" value="1"/>
</dbReference>
<dbReference type="InterPro" id="IPR000873">
    <property type="entry name" value="AMP-dep_synth/lig_dom"/>
</dbReference>
<dbReference type="PANTHER" id="PTHR24096:SF422">
    <property type="entry name" value="BCDNA.GH02901"/>
    <property type="match status" value="1"/>
</dbReference>
<dbReference type="Gene3D" id="3.30.300.30">
    <property type="match status" value="1"/>
</dbReference>
<name>A0A8H6ZMW3_PLEOS</name>
<dbReference type="Gene3D" id="3.40.50.980">
    <property type="match status" value="2"/>
</dbReference>
<gene>
    <name evidence="4" type="ORF">PC9H_010860</name>
</gene>
<accession>A0A8H6ZMW3</accession>
<organism evidence="4 5">
    <name type="scientific">Pleurotus ostreatus</name>
    <name type="common">Oyster mushroom</name>
    <name type="synonym">White-rot fungus</name>
    <dbReference type="NCBI Taxonomy" id="5322"/>
    <lineage>
        <taxon>Eukaryota</taxon>
        <taxon>Fungi</taxon>
        <taxon>Dikarya</taxon>
        <taxon>Basidiomycota</taxon>
        <taxon>Agaricomycotina</taxon>
        <taxon>Agaricomycetes</taxon>
        <taxon>Agaricomycetidae</taxon>
        <taxon>Agaricales</taxon>
        <taxon>Pleurotineae</taxon>
        <taxon>Pleurotaceae</taxon>
        <taxon>Pleurotus</taxon>
    </lineage>
</organism>
<dbReference type="AlphaFoldDB" id="A0A8H6ZMW3"/>
<dbReference type="InterPro" id="IPR025110">
    <property type="entry name" value="AMP-bd_C"/>
</dbReference>
<protein>
    <recommendedName>
        <fullName evidence="6">Phenylacetyl-CoA ligase</fullName>
    </recommendedName>
</protein>
<keyword evidence="1" id="KW-0812">Transmembrane</keyword>
<comment type="caution">
    <text evidence="4">The sequence shown here is derived from an EMBL/GenBank/DDBJ whole genome shotgun (WGS) entry which is preliminary data.</text>
</comment>
<feature type="domain" description="AMP-dependent synthetase/ligase" evidence="2">
    <location>
        <begin position="79"/>
        <end position="409"/>
    </location>
</feature>
<evidence type="ECO:0008006" key="6">
    <source>
        <dbReference type="Google" id="ProtNLM"/>
    </source>
</evidence>
<dbReference type="OrthoDB" id="6509636at2759"/>
<dbReference type="Proteomes" id="UP000623687">
    <property type="component" value="Unassembled WGS sequence"/>
</dbReference>
<reference evidence="4" key="1">
    <citation type="submission" date="2019-07" db="EMBL/GenBank/DDBJ databases">
        <authorList>
            <person name="Palmer J.M."/>
        </authorList>
    </citation>
    <scope>NUCLEOTIDE SEQUENCE</scope>
    <source>
        <strain evidence="4">PC9</strain>
    </source>
</reference>
<dbReference type="Pfam" id="PF13193">
    <property type="entry name" value="AMP-binding_C"/>
    <property type="match status" value="1"/>
</dbReference>
<keyword evidence="1" id="KW-0472">Membrane</keyword>
<proteinExistence type="predicted"/>
<dbReference type="EMBL" id="JACETU010000008">
    <property type="protein sequence ID" value="KAF7422704.1"/>
    <property type="molecule type" value="Genomic_DNA"/>
</dbReference>
<dbReference type="VEuPathDB" id="FungiDB:PC9H_010860"/>
<evidence type="ECO:0000256" key="1">
    <source>
        <dbReference type="SAM" id="Phobius"/>
    </source>
</evidence>
<keyword evidence="1" id="KW-1133">Transmembrane helix</keyword>
<evidence type="ECO:0000259" key="2">
    <source>
        <dbReference type="Pfam" id="PF00501"/>
    </source>
</evidence>
<feature type="transmembrane region" description="Helical" evidence="1">
    <location>
        <begin position="250"/>
        <end position="272"/>
    </location>
</feature>
<evidence type="ECO:0000313" key="5">
    <source>
        <dbReference type="Proteomes" id="UP000623687"/>
    </source>
</evidence>
<dbReference type="InterPro" id="IPR045851">
    <property type="entry name" value="AMP-bd_C_sf"/>
</dbReference>
<dbReference type="PANTHER" id="PTHR24096">
    <property type="entry name" value="LONG-CHAIN-FATTY-ACID--COA LIGASE"/>
    <property type="match status" value="1"/>
</dbReference>
<dbReference type="Gene3D" id="2.30.38.10">
    <property type="entry name" value="Luciferase, Domain 3"/>
    <property type="match status" value="1"/>
</dbReference>
<dbReference type="InterPro" id="IPR020845">
    <property type="entry name" value="AMP-binding_CS"/>
</dbReference>
<evidence type="ECO:0000259" key="3">
    <source>
        <dbReference type="Pfam" id="PF13193"/>
    </source>
</evidence>
<feature type="domain" description="AMP-binding enzyme C-terminal" evidence="3">
    <location>
        <begin position="460"/>
        <end position="547"/>
    </location>
</feature>
<dbReference type="RefSeq" id="XP_036627736.1">
    <property type="nucleotide sequence ID" value="XM_036780353.1"/>
</dbReference>
<evidence type="ECO:0000313" key="4">
    <source>
        <dbReference type="EMBL" id="KAF7422704.1"/>
    </source>
</evidence>
<dbReference type="GO" id="GO:0016405">
    <property type="term" value="F:CoA-ligase activity"/>
    <property type="evidence" value="ECO:0007669"/>
    <property type="project" value="TreeGrafter"/>
</dbReference>
<dbReference type="GeneID" id="59380678"/>
<keyword evidence="5" id="KW-1185">Reference proteome</keyword>
<dbReference type="SUPFAM" id="SSF56801">
    <property type="entry name" value="Acetyl-CoA synthetase-like"/>
    <property type="match status" value="1"/>
</dbReference>
<sequence length="569" mass="62524">MSEIYAPVQDFPKIPDNLTVPQFLLDVNHPTRPQPPSVGTPWLIDDTSGATFGKEELRARTHGLANSLWTKYNILLVQPDYPVAIWAVHRIGGVISGANPDFTVDELAYQLEATKATFMFVYSDAQAVGTAVAAARRVNIPLSRVVLFGAASELSPESATVDELARQGLLSRETFVERRLAPGEGKTKLAFLSFSSGTTGKPKAVAIPHFSLIANVIQLAVHNRINEAYTTWEERRFRPSDVCIGVLPFYHIYGLVINLHFILFASMSIVVIPRFNFVGMLNSIAKHRVTHLMLVPPQVVLLCKHPAMATADVSSVRFIMVGAAPLTYEVTEQLIRIFPNAHIGQAYGMTETCTATTMWPIEHKRGAFGSGGQLMPGIVARVEKQDGTLAGFDEPGHLVIKTPSVTLGYADNEEATKETFVDGWVRTGDEVRIDSNKEVWVLDRLKEIMKVRGFQVAPAELEGCLLDHPDVSDACVVGIPDDFSGEVPMAFVVPAPDSAKRMQNDKKVAGQIKTSIIQHVADNKVKYKHLAGGVEFIDIIPKNPSGKLLRRVLRDKAKHLQKSRALAKL</sequence>
<dbReference type="Pfam" id="PF00501">
    <property type="entry name" value="AMP-binding"/>
    <property type="match status" value="1"/>
</dbReference>